<dbReference type="RefSeq" id="WP_129400626.1">
    <property type="nucleotide sequence ID" value="NZ_SDWT01000001.1"/>
</dbReference>
<dbReference type="InterPro" id="IPR012938">
    <property type="entry name" value="Glc/Sorbosone_DH"/>
</dbReference>
<evidence type="ECO:0000313" key="5">
    <source>
        <dbReference type="Proteomes" id="UP000294071"/>
    </source>
</evidence>
<comment type="caution">
    <text evidence="4">The sequence shown here is derived from an EMBL/GenBank/DDBJ whole genome shotgun (WGS) entry which is preliminary data.</text>
</comment>
<organism evidence="4 5">
    <name type="scientific">Nocardioides oleivorans</name>
    <dbReference type="NCBI Taxonomy" id="273676"/>
    <lineage>
        <taxon>Bacteria</taxon>
        <taxon>Bacillati</taxon>
        <taxon>Actinomycetota</taxon>
        <taxon>Actinomycetes</taxon>
        <taxon>Propionibacteriales</taxon>
        <taxon>Nocardioidaceae</taxon>
        <taxon>Nocardioides</taxon>
    </lineage>
</organism>
<proteinExistence type="predicted"/>
<feature type="domain" description="Glucose/Sorbosone dehydrogenase" evidence="3">
    <location>
        <begin position="83"/>
        <end position="376"/>
    </location>
</feature>
<dbReference type="PANTHER" id="PTHR19328">
    <property type="entry name" value="HEDGEHOG-INTERACTING PROTEIN"/>
    <property type="match status" value="1"/>
</dbReference>
<dbReference type="SUPFAM" id="SSF50952">
    <property type="entry name" value="Soluble quinoprotein glucose dehydrogenase"/>
    <property type="match status" value="1"/>
</dbReference>
<dbReference type="Pfam" id="PF07995">
    <property type="entry name" value="GSDH"/>
    <property type="match status" value="1"/>
</dbReference>
<feature type="compositionally biased region" description="Polar residues" evidence="1">
    <location>
        <begin position="35"/>
        <end position="51"/>
    </location>
</feature>
<dbReference type="Proteomes" id="UP000294071">
    <property type="component" value="Unassembled WGS sequence"/>
</dbReference>
<feature type="compositionally biased region" description="Gly residues" evidence="1">
    <location>
        <begin position="55"/>
        <end position="69"/>
    </location>
</feature>
<reference evidence="4 5" key="1">
    <citation type="submission" date="2019-01" db="EMBL/GenBank/DDBJ databases">
        <title>Novel species of Nocardioides.</title>
        <authorList>
            <person name="Liu Q."/>
            <person name="Xin Y.-H."/>
        </authorList>
    </citation>
    <scope>NUCLEOTIDE SEQUENCE [LARGE SCALE GENOMIC DNA]</scope>
    <source>
        <strain evidence="4 5">CGMCC 4.6882</strain>
    </source>
</reference>
<feature type="chain" id="PRO_5039222789" evidence="2">
    <location>
        <begin position="26"/>
        <end position="391"/>
    </location>
</feature>
<accession>A0A4Q2S240</accession>
<feature type="region of interest" description="Disordered" evidence="1">
    <location>
        <begin position="24"/>
        <end position="73"/>
    </location>
</feature>
<dbReference type="Gene3D" id="2.120.10.30">
    <property type="entry name" value="TolB, C-terminal domain"/>
    <property type="match status" value="1"/>
</dbReference>
<evidence type="ECO:0000313" key="4">
    <source>
        <dbReference type="EMBL" id="RYB95286.1"/>
    </source>
</evidence>
<evidence type="ECO:0000259" key="3">
    <source>
        <dbReference type="Pfam" id="PF07995"/>
    </source>
</evidence>
<keyword evidence="2" id="KW-0732">Signal</keyword>
<name>A0A4Q2S240_9ACTN</name>
<dbReference type="EMBL" id="SDWT01000001">
    <property type="protein sequence ID" value="RYB95286.1"/>
    <property type="molecule type" value="Genomic_DNA"/>
</dbReference>
<dbReference type="OrthoDB" id="9770043at2"/>
<dbReference type="AlphaFoldDB" id="A0A4Q2S240"/>
<dbReference type="PANTHER" id="PTHR19328:SF13">
    <property type="entry name" value="HIPL1 PROTEIN"/>
    <property type="match status" value="1"/>
</dbReference>
<dbReference type="InterPro" id="IPR011041">
    <property type="entry name" value="Quinoprot_gluc/sorb_DH_b-prop"/>
</dbReference>
<dbReference type="PROSITE" id="PS51257">
    <property type="entry name" value="PROKAR_LIPOPROTEIN"/>
    <property type="match status" value="1"/>
</dbReference>
<dbReference type="InterPro" id="IPR011042">
    <property type="entry name" value="6-blade_b-propeller_TolB-like"/>
</dbReference>
<feature type="signal peptide" evidence="2">
    <location>
        <begin position="1"/>
        <end position="25"/>
    </location>
</feature>
<sequence>MSTRPGSARLALTALALTLAATGCSEDATPESIPRITQPTDVPSQPTPTDEPSSDGGGDSGGGNSGGQDGAPEALGTLVDQMEVPWGVDFLPDGNAVVTERMTGLVLEITPDGARSRLGAIGGAVPQGEAGLLGVAVSPDYDSDQTLFLYLTTGSDNRVVKAVVADGEIGEPTVVLDGIPAGFIHDGGRIAFGPDGYLYVTTGETGDPGLAQDPGSLAGKILRITADGEPAPGNPDPGSPVWSLGHRNVQGLAWDDEGRLWASEFGDSEYDELNLVEKGGNYGWPEVEGSGGAPEFIDPQLVWPVDQASPSGLAYADGHLWMAGLRGERLWRITVTPAGRATKPKAFFAEDYGRLRTVVTAPDDTLWVTTSNQDGRGNPTPADDRIIRIQP</sequence>
<evidence type="ECO:0000256" key="2">
    <source>
        <dbReference type="SAM" id="SignalP"/>
    </source>
</evidence>
<gene>
    <name evidence="4" type="ORF">EUA93_13630</name>
</gene>
<evidence type="ECO:0000256" key="1">
    <source>
        <dbReference type="SAM" id="MobiDB-lite"/>
    </source>
</evidence>
<protein>
    <submittedName>
        <fullName evidence="4">PQQ-dependent sugar dehydrogenase</fullName>
    </submittedName>
</protein>
<keyword evidence="5" id="KW-1185">Reference proteome</keyword>